<feature type="domain" description="SH3b" evidence="4">
    <location>
        <begin position="198"/>
        <end position="241"/>
    </location>
</feature>
<keyword evidence="6" id="KW-1185">Reference proteome</keyword>
<feature type="transmembrane region" description="Helical" evidence="2">
    <location>
        <begin position="158"/>
        <end position="179"/>
    </location>
</feature>
<gene>
    <name evidence="5" type="ORF">LPB136_12320</name>
</gene>
<dbReference type="InterPro" id="IPR011990">
    <property type="entry name" value="TPR-like_helical_dom_sf"/>
</dbReference>
<feature type="transmembrane region" description="Helical" evidence="2">
    <location>
        <begin position="130"/>
        <end position="151"/>
    </location>
</feature>
<dbReference type="KEGG" id="ten:LPB136_12320"/>
<dbReference type="InterPro" id="IPR019734">
    <property type="entry name" value="TPR_rpt"/>
</dbReference>
<keyword evidence="3" id="KW-0732">Signal</keyword>
<feature type="signal peptide" evidence="3">
    <location>
        <begin position="1"/>
        <end position="18"/>
    </location>
</feature>
<keyword evidence="2" id="KW-0812">Transmembrane</keyword>
<evidence type="ECO:0000313" key="5">
    <source>
        <dbReference type="EMBL" id="APG66108.1"/>
    </source>
</evidence>
<keyword evidence="1" id="KW-0802">TPR repeat</keyword>
<dbReference type="PROSITE" id="PS50293">
    <property type="entry name" value="TPR_REGION"/>
    <property type="match status" value="1"/>
</dbReference>
<evidence type="ECO:0000256" key="2">
    <source>
        <dbReference type="SAM" id="Phobius"/>
    </source>
</evidence>
<dbReference type="InterPro" id="IPR003646">
    <property type="entry name" value="SH3-like_bac-type"/>
</dbReference>
<accession>A0A1L3JLW1</accession>
<dbReference type="SMART" id="SM00028">
    <property type="entry name" value="TPR"/>
    <property type="match status" value="2"/>
</dbReference>
<dbReference type="OrthoDB" id="9776208at2"/>
<reference evidence="5 6" key="1">
    <citation type="submission" date="2016-11" db="EMBL/GenBank/DDBJ databases">
        <title>Tenacibaculum sp. LPB0136, isolated from marine environment.</title>
        <authorList>
            <person name="Kim E."/>
            <person name="Yi H."/>
        </authorList>
    </citation>
    <scope>NUCLEOTIDE SEQUENCE [LARGE SCALE GENOMIC DNA]</scope>
    <source>
        <strain evidence="5 6">LPB0136</strain>
    </source>
</reference>
<evidence type="ECO:0000256" key="3">
    <source>
        <dbReference type="SAM" id="SignalP"/>
    </source>
</evidence>
<dbReference type="Pfam" id="PF08239">
    <property type="entry name" value="SH3_3"/>
    <property type="match status" value="1"/>
</dbReference>
<dbReference type="RefSeq" id="WP_072556630.1">
    <property type="nucleotide sequence ID" value="NZ_CP018155.1"/>
</dbReference>
<keyword evidence="2" id="KW-1133">Transmembrane helix</keyword>
<feature type="chain" id="PRO_5012385661" description="SH3b domain-containing protein" evidence="3">
    <location>
        <begin position="19"/>
        <end position="253"/>
    </location>
</feature>
<dbReference type="Pfam" id="PF00515">
    <property type="entry name" value="TPR_1"/>
    <property type="match status" value="1"/>
</dbReference>
<evidence type="ECO:0000259" key="4">
    <source>
        <dbReference type="Pfam" id="PF08239"/>
    </source>
</evidence>
<organism evidence="5 6">
    <name type="scientific">Tenacibaculum todarodis</name>
    <dbReference type="NCBI Taxonomy" id="1850252"/>
    <lineage>
        <taxon>Bacteria</taxon>
        <taxon>Pseudomonadati</taxon>
        <taxon>Bacteroidota</taxon>
        <taxon>Flavobacteriia</taxon>
        <taxon>Flavobacteriales</taxon>
        <taxon>Flavobacteriaceae</taxon>
        <taxon>Tenacibaculum</taxon>
    </lineage>
</organism>
<feature type="repeat" description="TPR" evidence="1">
    <location>
        <begin position="55"/>
        <end position="88"/>
    </location>
</feature>
<name>A0A1L3JLW1_9FLAO</name>
<dbReference type="SUPFAM" id="SSF48452">
    <property type="entry name" value="TPR-like"/>
    <property type="match status" value="1"/>
</dbReference>
<protein>
    <recommendedName>
        <fullName evidence="4">SH3b domain-containing protein</fullName>
    </recommendedName>
</protein>
<dbReference type="STRING" id="1850252.LPB136_12320"/>
<dbReference type="EMBL" id="CP018155">
    <property type="protein sequence ID" value="APG66108.1"/>
    <property type="molecule type" value="Genomic_DNA"/>
</dbReference>
<dbReference type="PROSITE" id="PS50005">
    <property type="entry name" value="TPR"/>
    <property type="match status" value="1"/>
</dbReference>
<proteinExistence type="predicted"/>
<keyword evidence="2" id="KW-0472">Membrane</keyword>
<evidence type="ECO:0000313" key="6">
    <source>
        <dbReference type="Proteomes" id="UP000181898"/>
    </source>
</evidence>
<dbReference type="Gene3D" id="1.25.40.10">
    <property type="entry name" value="Tetratricopeptide repeat domain"/>
    <property type="match status" value="1"/>
</dbReference>
<dbReference type="Proteomes" id="UP000181898">
    <property type="component" value="Chromosome"/>
</dbReference>
<dbReference type="AlphaFoldDB" id="A0A1L3JLW1"/>
<dbReference type="Gene3D" id="2.30.30.40">
    <property type="entry name" value="SH3 Domains"/>
    <property type="match status" value="1"/>
</dbReference>
<evidence type="ECO:0000256" key="1">
    <source>
        <dbReference type="PROSITE-ProRule" id="PRU00339"/>
    </source>
</evidence>
<sequence length="253" mass="29184">MKNIIFILTIIISGFATAQTTDELFTKANTFYKEGKYQEAIDIYNQIEANKEVSSELYYNLGNAYYKLNKVAPTVYNYEKALKLNPLNTDAKNNLIFANRLTLDSIEELPKSLLQQFNKNYLQKLTYNEWAIVCVFLSFLAAILFLVFYFAETPNRKRLFFVFSSLSFLLLIATIAITYNQFNLKKNTVEAIIFSEEVEVKNAPTENSNDVFTIHEGTKVFVLDTVDNWKKIKLADGKIGWTIDENLKIITTF</sequence>